<accession>A0ABP4LHX6</accession>
<sequence>MAAKERCPWRWVYSSGFSCCVRLAVIEVRLGVRQVAGAAVVIQGWFWLCGQPDSAFDHDGGGRWAVDFVGRLWEVGPAGQRAWRRSACGVPEPSEKRVRYARALGKCTW</sequence>
<evidence type="ECO:0000313" key="1">
    <source>
        <dbReference type="EMBL" id="GAA1522610.1"/>
    </source>
</evidence>
<name>A0ABP4LHX6_9ACTN</name>
<organism evidence="1 2">
    <name type="scientific">Dactylosporangium maewongense</name>
    <dbReference type="NCBI Taxonomy" id="634393"/>
    <lineage>
        <taxon>Bacteria</taxon>
        <taxon>Bacillati</taxon>
        <taxon>Actinomycetota</taxon>
        <taxon>Actinomycetes</taxon>
        <taxon>Micromonosporales</taxon>
        <taxon>Micromonosporaceae</taxon>
        <taxon>Dactylosporangium</taxon>
    </lineage>
</organism>
<evidence type="ECO:0000313" key="2">
    <source>
        <dbReference type="Proteomes" id="UP001501470"/>
    </source>
</evidence>
<dbReference type="Proteomes" id="UP001501470">
    <property type="component" value="Unassembled WGS sequence"/>
</dbReference>
<comment type="caution">
    <text evidence="1">The sequence shown here is derived from an EMBL/GenBank/DDBJ whole genome shotgun (WGS) entry which is preliminary data.</text>
</comment>
<protein>
    <submittedName>
        <fullName evidence="1">Uncharacterized protein</fullName>
    </submittedName>
</protein>
<dbReference type="EMBL" id="BAAAQD010000008">
    <property type="protein sequence ID" value="GAA1522610.1"/>
    <property type="molecule type" value="Genomic_DNA"/>
</dbReference>
<gene>
    <name evidence="1" type="ORF">GCM10009827_043480</name>
</gene>
<proteinExistence type="predicted"/>
<reference evidence="2" key="1">
    <citation type="journal article" date="2019" name="Int. J. Syst. Evol. Microbiol.">
        <title>The Global Catalogue of Microorganisms (GCM) 10K type strain sequencing project: providing services to taxonomists for standard genome sequencing and annotation.</title>
        <authorList>
            <consortium name="The Broad Institute Genomics Platform"/>
            <consortium name="The Broad Institute Genome Sequencing Center for Infectious Disease"/>
            <person name="Wu L."/>
            <person name="Ma J."/>
        </authorList>
    </citation>
    <scope>NUCLEOTIDE SEQUENCE [LARGE SCALE GENOMIC DNA]</scope>
    <source>
        <strain evidence="2">JCM 15933</strain>
    </source>
</reference>
<keyword evidence="2" id="KW-1185">Reference proteome</keyword>